<evidence type="ECO:0000313" key="9">
    <source>
        <dbReference type="Proteomes" id="UP000823891"/>
    </source>
</evidence>
<evidence type="ECO:0000313" key="8">
    <source>
        <dbReference type="EMBL" id="HJC25884.1"/>
    </source>
</evidence>
<proteinExistence type="predicted"/>
<dbReference type="GO" id="GO:0051539">
    <property type="term" value="F:4 iron, 4 sulfur cluster binding"/>
    <property type="evidence" value="ECO:0007669"/>
    <property type="project" value="UniProtKB-KW"/>
</dbReference>
<dbReference type="Proteomes" id="UP000823891">
    <property type="component" value="Unassembled WGS sequence"/>
</dbReference>
<dbReference type="GO" id="GO:0003824">
    <property type="term" value="F:catalytic activity"/>
    <property type="evidence" value="ECO:0007669"/>
    <property type="project" value="InterPro"/>
</dbReference>
<evidence type="ECO:0000259" key="7">
    <source>
        <dbReference type="PROSITE" id="PS51918"/>
    </source>
</evidence>
<keyword evidence="6" id="KW-0411">Iron-sulfur</keyword>
<dbReference type="PANTHER" id="PTHR30352">
    <property type="entry name" value="PYRUVATE FORMATE-LYASE-ACTIVATING ENZYME"/>
    <property type="match status" value="1"/>
</dbReference>
<dbReference type="InterPro" id="IPR007197">
    <property type="entry name" value="rSAM"/>
</dbReference>
<keyword evidence="4" id="KW-0479">Metal-binding</keyword>
<dbReference type="CDD" id="cd01335">
    <property type="entry name" value="Radical_SAM"/>
    <property type="match status" value="1"/>
</dbReference>
<dbReference type="SFLD" id="SFLDS00029">
    <property type="entry name" value="Radical_SAM"/>
    <property type="match status" value="1"/>
</dbReference>
<protein>
    <submittedName>
        <fullName evidence="8">Anaerobic ribonucleoside-triphosphate reductase activating protein</fullName>
    </submittedName>
</protein>
<evidence type="ECO:0000256" key="3">
    <source>
        <dbReference type="ARBA" id="ARBA00022691"/>
    </source>
</evidence>
<dbReference type="GO" id="GO:0046872">
    <property type="term" value="F:metal ion binding"/>
    <property type="evidence" value="ECO:0007669"/>
    <property type="project" value="UniProtKB-KW"/>
</dbReference>
<feature type="domain" description="Radical SAM core" evidence="7">
    <location>
        <begin position="12"/>
        <end position="223"/>
    </location>
</feature>
<gene>
    <name evidence="8" type="ORF">H9761_19675</name>
</gene>
<reference evidence="8" key="2">
    <citation type="submission" date="2021-04" db="EMBL/GenBank/DDBJ databases">
        <authorList>
            <person name="Gilroy R."/>
        </authorList>
    </citation>
    <scope>NUCLEOTIDE SEQUENCE</scope>
    <source>
        <strain evidence="8">USAMLcec2-132</strain>
    </source>
</reference>
<dbReference type="InterPro" id="IPR058240">
    <property type="entry name" value="rSAM_sf"/>
</dbReference>
<name>A0A9D2NK75_9FIRM</name>
<comment type="cofactor">
    <cofactor evidence="1">
        <name>[4Fe-4S] cluster</name>
        <dbReference type="ChEBI" id="CHEBI:49883"/>
    </cofactor>
</comment>
<evidence type="ECO:0000256" key="1">
    <source>
        <dbReference type="ARBA" id="ARBA00001966"/>
    </source>
</evidence>
<keyword evidence="3" id="KW-0949">S-adenosyl-L-methionine</keyword>
<dbReference type="NCBIfam" id="TIGR02495">
    <property type="entry name" value="NrdG2"/>
    <property type="match status" value="1"/>
</dbReference>
<dbReference type="PROSITE" id="PS51918">
    <property type="entry name" value="RADICAL_SAM"/>
    <property type="match status" value="1"/>
</dbReference>
<accession>A0A9D2NK75</accession>
<sequence length="231" mass="25750">MQICGFNKTTLLDFPGHVAATVFTGCCNFRCPFCQNGDLVLHPARVPQLDEQEVLQLLTKRKGILTGVCVTGGEPTLQPDLADFLRKIKELGLLVKLDTNGYLPEVIEGLFRQGLLDYIAMDIKTSPEHYAAVAGLPGLQMDRIEKSAAFVQSCGLPYEFRTTVVRELHHSEDFLSIGRWLKGARAYFLQSYQESEGVISPVFSAYSKEELESFRSMLLPFIPNTSLRGVD</sequence>
<dbReference type="InterPro" id="IPR013785">
    <property type="entry name" value="Aldolase_TIM"/>
</dbReference>
<dbReference type="Gene3D" id="3.20.20.70">
    <property type="entry name" value="Aldolase class I"/>
    <property type="match status" value="1"/>
</dbReference>
<evidence type="ECO:0000256" key="2">
    <source>
        <dbReference type="ARBA" id="ARBA00022485"/>
    </source>
</evidence>
<keyword evidence="2" id="KW-0004">4Fe-4S</keyword>
<organism evidence="8 9">
    <name type="scientific">Candidatus Eisenbergiella merdavium</name>
    <dbReference type="NCBI Taxonomy" id="2838551"/>
    <lineage>
        <taxon>Bacteria</taxon>
        <taxon>Bacillati</taxon>
        <taxon>Bacillota</taxon>
        <taxon>Clostridia</taxon>
        <taxon>Lachnospirales</taxon>
        <taxon>Lachnospiraceae</taxon>
        <taxon>Eisenbergiella</taxon>
    </lineage>
</organism>
<evidence type="ECO:0000256" key="4">
    <source>
        <dbReference type="ARBA" id="ARBA00022723"/>
    </source>
</evidence>
<dbReference type="Pfam" id="PF04055">
    <property type="entry name" value="Radical_SAM"/>
    <property type="match status" value="1"/>
</dbReference>
<dbReference type="PANTHER" id="PTHR30352:SF5">
    <property type="entry name" value="PYRUVATE FORMATE-LYASE 1-ACTIVATING ENZYME"/>
    <property type="match status" value="1"/>
</dbReference>
<dbReference type="EMBL" id="DWWS01000073">
    <property type="protein sequence ID" value="HJC25884.1"/>
    <property type="molecule type" value="Genomic_DNA"/>
</dbReference>
<dbReference type="InterPro" id="IPR034457">
    <property type="entry name" value="Organic_radical-activating"/>
</dbReference>
<evidence type="ECO:0000256" key="6">
    <source>
        <dbReference type="ARBA" id="ARBA00023014"/>
    </source>
</evidence>
<reference evidence="8" key="1">
    <citation type="journal article" date="2021" name="PeerJ">
        <title>Extensive microbial diversity within the chicken gut microbiome revealed by metagenomics and culture.</title>
        <authorList>
            <person name="Gilroy R."/>
            <person name="Ravi A."/>
            <person name="Getino M."/>
            <person name="Pursley I."/>
            <person name="Horton D.L."/>
            <person name="Alikhan N.F."/>
            <person name="Baker D."/>
            <person name="Gharbi K."/>
            <person name="Hall N."/>
            <person name="Watson M."/>
            <person name="Adriaenssens E.M."/>
            <person name="Foster-Nyarko E."/>
            <person name="Jarju S."/>
            <person name="Secka A."/>
            <person name="Antonio M."/>
            <person name="Oren A."/>
            <person name="Chaudhuri R.R."/>
            <person name="La Ragione R."/>
            <person name="Hildebrand F."/>
            <person name="Pallen M.J."/>
        </authorList>
    </citation>
    <scope>NUCLEOTIDE SEQUENCE</scope>
    <source>
        <strain evidence="8">USAMLcec2-132</strain>
    </source>
</reference>
<dbReference type="AlphaFoldDB" id="A0A9D2NK75"/>
<evidence type="ECO:0000256" key="5">
    <source>
        <dbReference type="ARBA" id="ARBA00023004"/>
    </source>
</evidence>
<comment type="caution">
    <text evidence="8">The sequence shown here is derived from an EMBL/GenBank/DDBJ whole genome shotgun (WGS) entry which is preliminary data.</text>
</comment>
<dbReference type="SUPFAM" id="SSF102114">
    <property type="entry name" value="Radical SAM enzymes"/>
    <property type="match status" value="1"/>
</dbReference>
<keyword evidence="5" id="KW-0408">Iron</keyword>
<dbReference type="SFLD" id="SFLDG01094">
    <property type="entry name" value="Uncharacterised_Radical_SAM_Su"/>
    <property type="match status" value="1"/>
</dbReference>
<dbReference type="InterPro" id="IPR012840">
    <property type="entry name" value="NrdG2"/>
</dbReference>